<evidence type="ECO:0000256" key="3">
    <source>
        <dbReference type="SAM" id="SignalP"/>
    </source>
</evidence>
<sequence length="520" mass="55052">MVAISWLASLGGLAFVAEYSAYPFPAPPQRTLPPLARLWGRQITTSNITGEDTVLSAIIRSSTTSSSRLPGNNGPCPYSDGIPAMYNPDTGICDPQDVDNGRICTFNNGTTGHMVGYPTGDHTTWRCERDIETTGPAPKPGGECNLHPDRTEPSIQIVTGVINSEGKCVCPDNKVLNANGECVDLDPNKNCTMSDGSPGTLGGSDGKTCTGIACTASDGTKSTLKADGSCPGKDKVQCPSGTKLGADGKTCEPDCVKNGATGKLVNGGCVYAGDECDLPPPDSGKGIWSKDFKCEKKPENGKDCEVVNGQKGVYENGMCRWPTKIEVGSVCTGANGKPGKMTADGKCDDGSGSVTPPKEQSTCTAAGLVGLSTKGIGVVMNGTCTVYTRPDGQTYFPPGTINPPQAAAEAAKAAASGIPKWGIAVAAAGGALVLAAVAVTLSCQCEWDHDRHKLRRKKKKRTKRDEEEARRREEERIREDERRRMSLLQMQQQQNQGLLASQGGGYGHQQQYYDPYKPRY</sequence>
<proteinExistence type="predicted"/>
<keyword evidence="2" id="KW-0812">Transmembrane</keyword>
<dbReference type="GeneID" id="87804921"/>
<feature type="transmembrane region" description="Helical" evidence="2">
    <location>
        <begin position="421"/>
        <end position="447"/>
    </location>
</feature>
<feature type="compositionally biased region" description="Basic and acidic residues" evidence="1">
    <location>
        <begin position="463"/>
        <end position="484"/>
    </location>
</feature>
<accession>A0AAF0Y785</accession>
<organism evidence="4 5">
    <name type="scientific">Vanrija pseudolonga</name>
    <dbReference type="NCBI Taxonomy" id="143232"/>
    <lineage>
        <taxon>Eukaryota</taxon>
        <taxon>Fungi</taxon>
        <taxon>Dikarya</taxon>
        <taxon>Basidiomycota</taxon>
        <taxon>Agaricomycotina</taxon>
        <taxon>Tremellomycetes</taxon>
        <taxon>Trichosporonales</taxon>
        <taxon>Trichosporonaceae</taxon>
        <taxon>Vanrija</taxon>
    </lineage>
</organism>
<evidence type="ECO:0000313" key="5">
    <source>
        <dbReference type="Proteomes" id="UP000827549"/>
    </source>
</evidence>
<keyword evidence="3" id="KW-0732">Signal</keyword>
<feature type="chain" id="PRO_5042142802" evidence="3">
    <location>
        <begin position="22"/>
        <end position="520"/>
    </location>
</feature>
<evidence type="ECO:0000313" key="4">
    <source>
        <dbReference type="EMBL" id="WOO78113.1"/>
    </source>
</evidence>
<name>A0AAF0Y785_9TREE</name>
<dbReference type="RefSeq" id="XP_062624145.1">
    <property type="nucleotide sequence ID" value="XM_062768161.1"/>
</dbReference>
<evidence type="ECO:0000256" key="1">
    <source>
        <dbReference type="SAM" id="MobiDB-lite"/>
    </source>
</evidence>
<gene>
    <name evidence="4" type="ORF">LOC62_01G001666</name>
</gene>
<keyword evidence="2" id="KW-0472">Membrane</keyword>
<reference evidence="4" key="1">
    <citation type="submission" date="2023-10" db="EMBL/GenBank/DDBJ databases">
        <authorList>
            <person name="Noh H."/>
        </authorList>
    </citation>
    <scope>NUCLEOTIDE SEQUENCE</scope>
    <source>
        <strain evidence="4">DUCC4014</strain>
    </source>
</reference>
<protein>
    <submittedName>
        <fullName evidence="4">Uncharacterized protein</fullName>
    </submittedName>
</protein>
<dbReference type="AlphaFoldDB" id="A0AAF0Y785"/>
<feature type="signal peptide" evidence="3">
    <location>
        <begin position="1"/>
        <end position="21"/>
    </location>
</feature>
<evidence type="ECO:0000256" key="2">
    <source>
        <dbReference type="SAM" id="Phobius"/>
    </source>
</evidence>
<feature type="compositionally biased region" description="Basic residues" evidence="1">
    <location>
        <begin position="452"/>
        <end position="462"/>
    </location>
</feature>
<feature type="region of interest" description="Disordered" evidence="1">
    <location>
        <begin position="452"/>
        <end position="520"/>
    </location>
</feature>
<dbReference type="EMBL" id="CP086714">
    <property type="protein sequence ID" value="WOO78113.1"/>
    <property type="molecule type" value="Genomic_DNA"/>
</dbReference>
<dbReference type="Proteomes" id="UP000827549">
    <property type="component" value="Chromosome 1"/>
</dbReference>
<keyword evidence="2" id="KW-1133">Transmembrane helix</keyword>
<feature type="compositionally biased region" description="Low complexity" evidence="1">
    <location>
        <begin position="487"/>
        <end position="501"/>
    </location>
</feature>
<keyword evidence="5" id="KW-1185">Reference proteome</keyword>